<reference evidence="5 6" key="2">
    <citation type="submission" date="2014-09" db="EMBL/GenBank/DDBJ databases">
        <authorList>
            <consortium name="NBRP consortium"/>
            <person name="Sawabe T."/>
            <person name="Meirelles P."/>
            <person name="Nakanishi M."/>
            <person name="Sayaka M."/>
            <person name="Hattori M."/>
            <person name="Ohkuma M."/>
        </authorList>
    </citation>
    <scope>NUCLEOTIDE SEQUENCE [LARGE SCALE GENOMIC DNA]</scope>
    <source>
        <strain evidence="5 6">JCM 19240</strain>
    </source>
</reference>
<dbReference type="GO" id="GO:0007154">
    <property type="term" value="P:cell communication"/>
    <property type="evidence" value="ECO:0007669"/>
    <property type="project" value="InterPro"/>
</dbReference>
<sequence>MADTSSDNDIDLAALDFSNGVTYNANLGVLEVPKDVSSFTIEIPTVDDNRYEGDETFGIVIDGQTVTGTIIDNDPITLSLAGGGEVSEDAVYAEFTLELSNPSDVPLTLQLQRVDGTTDDNDFTTTTASYNSGTEDVDIPIIGGEIVVPAGVTDVDIRVGINDDDQYELDETFELKVSESAALTTNGVTGVTASATISDDGQIGGNPGGDNDNQAPTIDLDGEDFEVIFESQSAGQSNVFGYYMVDDQGNPSDPVVLIQDSKSGISSQTVLAELDSLDNVEFFLIADGADSTPDDATLSFNNQGELLVNGQAPTEPVFLSTDNSEQFNVIDKGNGETEIRIEDIVLGNSDQDFNDLVVTLRPSASSQGDGYQNTFTEGDSPVAIVDEDINIQDDIDTITRAEIKFTNLKPMTLLGLI</sequence>
<evidence type="ECO:0000313" key="5">
    <source>
        <dbReference type="EMBL" id="GAL35473.1"/>
    </source>
</evidence>
<reference evidence="5 6" key="1">
    <citation type="submission" date="2014-09" db="EMBL/GenBank/DDBJ databases">
        <title>Vibrio maritimus JCM 19240. (C210) whole genome shotgun sequence.</title>
        <authorList>
            <person name="Sawabe T."/>
            <person name="Meirelles P."/>
            <person name="Nakanishi M."/>
            <person name="Sayaka M."/>
            <person name="Hattori M."/>
            <person name="Ohkuma M."/>
        </authorList>
    </citation>
    <scope>NUCLEOTIDE SEQUENCE [LARGE SCALE GENOMIC DNA]</scope>
    <source>
        <strain evidence="5 6">JCM 19240</strain>
    </source>
</reference>
<dbReference type="AlphaFoldDB" id="A0A090T8C8"/>
<dbReference type="InterPro" id="IPR003644">
    <property type="entry name" value="Calx_beta"/>
</dbReference>
<dbReference type="GO" id="GO:0016020">
    <property type="term" value="C:membrane"/>
    <property type="evidence" value="ECO:0007669"/>
    <property type="project" value="InterPro"/>
</dbReference>
<protein>
    <recommendedName>
        <fullName evidence="4">Calx-beta domain-containing protein</fullName>
    </recommendedName>
</protein>
<dbReference type="Pfam" id="PF03160">
    <property type="entry name" value="Calx-beta"/>
    <property type="match status" value="2"/>
</dbReference>
<gene>
    <name evidence="5" type="ORF">JCM19240_320</name>
</gene>
<keyword evidence="1" id="KW-0732">Signal</keyword>
<evidence type="ECO:0000256" key="3">
    <source>
        <dbReference type="ARBA" id="ARBA00022837"/>
    </source>
</evidence>
<dbReference type="EMBL" id="BBMT01000007">
    <property type="protein sequence ID" value="GAL35473.1"/>
    <property type="molecule type" value="Genomic_DNA"/>
</dbReference>
<proteinExistence type="predicted"/>
<keyword evidence="2" id="KW-0677">Repeat</keyword>
<dbReference type="InterPro" id="IPR038081">
    <property type="entry name" value="CalX-like_sf"/>
</dbReference>
<accession>A0A090T8C8</accession>
<dbReference type="OrthoDB" id="5918423at2"/>
<evidence type="ECO:0000313" key="6">
    <source>
        <dbReference type="Proteomes" id="UP000029224"/>
    </source>
</evidence>
<evidence type="ECO:0000259" key="4">
    <source>
        <dbReference type="Pfam" id="PF03160"/>
    </source>
</evidence>
<organism evidence="5 6">
    <name type="scientific">Vibrio maritimus</name>
    <dbReference type="NCBI Taxonomy" id="990268"/>
    <lineage>
        <taxon>Bacteria</taxon>
        <taxon>Pseudomonadati</taxon>
        <taxon>Pseudomonadota</taxon>
        <taxon>Gammaproteobacteria</taxon>
        <taxon>Vibrionales</taxon>
        <taxon>Vibrionaceae</taxon>
        <taxon>Vibrio</taxon>
    </lineage>
</organism>
<keyword evidence="3" id="KW-0106">Calcium</keyword>
<dbReference type="Proteomes" id="UP000029224">
    <property type="component" value="Unassembled WGS sequence"/>
</dbReference>
<name>A0A090T8C8_9VIBR</name>
<feature type="domain" description="Calx-beta" evidence="4">
    <location>
        <begin position="19"/>
        <end position="63"/>
    </location>
</feature>
<feature type="domain" description="Calx-beta" evidence="4">
    <location>
        <begin position="131"/>
        <end position="200"/>
    </location>
</feature>
<evidence type="ECO:0000256" key="2">
    <source>
        <dbReference type="ARBA" id="ARBA00022737"/>
    </source>
</evidence>
<dbReference type="Gene3D" id="2.60.40.2030">
    <property type="match status" value="2"/>
</dbReference>
<comment type="caution">
    <text evidence="5">The sequence shown here is derived from an EMBL/GenBank/DDBJ whole genome shotgun (WGS) entry which is preliminary data.</text>
</comment>
<evidence type="ECO:0000256" key="1">
    <source>
        <dbReference type="ARBA" id="ARBA00022729"/>
    </source>
</evidence>
<keyword evidence="6" id="KW-1185">Reference proteome</keyword>
<dbReference type="SUPFAM" id="SSF141072">
    <property type="entry name" value="CalX-like"/>
    <property type="match status" value="2"/>
</dbReference>